<sequence length="118" mass="13628">KAFDLLLWPYLYSVLRHLGFPNKFLSVLAALYKRPTGQLLLPNMEAQTFMIANIHDCPLSPLLFAISLEPLLQAIRRHPDIQGVQIRQETYKCGRRPTDPSRPHTIATHYADTDQRLY</sequence>
<reference evidence="1" key="1">
    <citation type="submission" date="2022-03" db="EMBL/GenBank/DDBJ databases">
        <authorList>
            <person name="Alioto T."/>
            <person name="Alioto T."/>
            <person name="Gomez Garrido J."/>
        </authorList>
    </citation>
    <scope>NUCLEOTIDE SEQUENCE</scope>
</reference>
<evidence type="ECO:0000313" key="1">
    <source>
        <dbReference type="EMBL" id="CAH2282485.1"/>
    </source>
</evidence>
<feature type="non-terminal residue" evidence="1">
    <location>
        <position position="1"/>
    </location>
</feature>
<organism evidence="1 2">
    <name type="scientific">Pelobates cultripes</name>
    <name type="common">Western spadefoot toad</name>
    <dbReference type="NCBI Taxonomy" id="61616"/>
    <lineage>
        <taxon>Eukaryota</taxon>
        <taxon>Metazoa</taxon>
        <taxon>Chordata</taxon>
        <taxon>Craniata</taxon>
        <taxon>Vertebrata</taxon>
        <taxon>Euteleostomi</taxon>
        <taxon>Amphibia</taxon>
        <taxon>Batrachia</taxon>
        <taxon>Anura</taxon>
        <taxon>Pelobatoidea</taxon>
        <taxon>Pelobatidae</taxon>
        <taxon>Pelobates</taxon>
    </lineage>
</organism>
<dbReference type="AlphaFoldDB" id="A0AAD1W2U3"/>
<proteinExistence type="predicted"/>
<dbReference type="PANTHER" id="PTHR31635">
    <property type="entry name" value="REVERSE TRANSCRIPTASE DOMAIN-CONTAINING PROTEIN-RELATED"/>
    <property type="match status" value="1"/>
</dbReference>
<evidence type="ECO:0000313" key="2">
    <source>
        <dbReference type="Proteomes" id="UP001295444"/>
    </source>
</evidence>
<dbReference type="PANTHER" id="PTHR31635:SF196">
    <property type="entry name" value="REVERSE TRANSCRIPTASE DOMAIN-CONTAINING PROTEIN-RELATED"/>
    <property type="match status" value="1"/>
</dbReference>
<gene>
    <name evidence="1" type="ORF">PECUL_23A017797</name>
</gene>
<dbReference type="Proteomes" id="UP001295444">
    <property type="component" value="Chromosome 04"/>
</dbReference>
<keyword evidence="2" id="KW-1185">Reference proteome</keyword>
<evidence type="ECO:0008006" key="3">
    <source>
        <dbReference type="Google" id="ProtNLM"/>
    </source>
</evidence>
<protein>
    <recommendedName>
        <fullName evidence="3">Reverse transcriptase domain-containing protein</fullName>
    </recommendedName>
</protein>
<feature type="non-terminal residue" evidence="1">
    <location>
        <position position="118"/>
    </location>
</feature>
<dbReference type="EMBL" id="OW240915">
    <property type="protein sequence ID" value="CAH2282485.1"/>
    <property type="molecule type" value="Genomic_DNA"/>
</dbReference>
<name>A0AAD1W2U3_PELCU</name>
<accession>A0AAD1W2U3</accession>